<sequence>MSTEPGETARPIADGRVARLFGLRGDRWLRHANPWSVWTRFAVLPLLAIAAWSRVWIGWWALVAALVVVAFTVVNPLLFPPPRSTRNWASKAVLGERVGADPAAHPVPGQYGTSRVPAVTAGCQTFGVVALALGVLWLDLLLAVTGLVLCQCAKAWYLDRAVLLFEDVKHRDPVVAAWEYGEDR</sequence>
<dbReference type="Proteomes" id="UP001500457">
    <property type="component" value="Unassembled WGS sequence"/>
</dbReference>
<keyword evidence="3" id="KW-1185">Reference proteome</keyword>
<feature type="transmembrane region" description="Helical" evidence="1">
    <location>
        <begin position="126"/>
        <end position="150"/>
    </location>
</feature>
<evidence type="ECO:0000313" key="2">
    <source>
        <dbReference type="EMBL" id="GAA4865214.1"/>
    </source>
</evidence>
<dbReference type="Pfam" id="PF20358">
    <property type="entry name" value="DUF6653"/>
    <property type="match status" value="1"/>
</dbReference>
<dbReference type="EMBL" id="BAABHQ010000002">
    <property type="protein sequence ID" value="GAA4865214.1"/>
    <property type="molecule type" value="Genomic_DNA"/>
</dbReference>
<comment type="caution">
    <text evidence="2">The sequence shown here is derived from an EMBL/GenBank/DDBJ whole genome shotgun (WGS) entry which is preliminary data.</text>
</comment>
<dbReference type="RefSeq" id="WP_274229769.1">
    <property type="nucleotide sequence ID" value="NZ_BAABHQ010000002.1"/>
</dbReference>
<name>A0ABP9E370_9PSEU</name>
<keyword evidence="1" id="KW-0812">Transmembrane</keyword>
<evidence type="ECO:0000313" key="3">
    <source>
        <dbReference type="Proteomes" id="UP001500457"/>
    </source>
</evidence>
<evidence type="ECO:0000256" key="1">
    <source>
        <dbReference type="SAM" id="Phobius"/>
    </source>
</evidence>
<gene>
    <name evidence="2" type="ORF">GCM10023203_11570</name>
</gene>
<dbReference type="InterPro" id="IPR046595">
    <property type="entry name" value="DUF6653"/>
</dbReference>
<feature type="transmembrane region" description="Helical" evidence="1">
    <location>
        <begin position="59"/>
        <end position="79"/>
    </location>
</feature>
<accession>A0ABP9E370</accession>
<keyword evidence="1" id="KW-1133">Transmembrane helix</keyword>
<organism evidence="2 3">
    <name type="scientific">Actinomycetospora straminea</name>
    <dbReference type="NCBI Taxonomy" id="663607"/>
    <lineage>
        <taxon>Bacteria</taxon>
        <taxon>Bacillati</taxon>
        <taxon>Actinomycetota</taxon>
        <taxon>Actinomycetes</taxon>
        <taxon>Pseudonocardiales</taxon>
        <taxon>Pseudonocardiaceae</taxon>
        <taxon>Actinomycetospora</taxon>
    </lineage>
</organism>
<protein>
    <submittedName>
        <fullName evidence="2">Uncharacterized protein</fullName>
    </submittedName>
</protein>
<proteinExistence type="predicted"/>
<keyword evidence="1" id="KW-0472">Membrane</keyword>
<reference evidence="3" key="1">
    <citation type="journal article" date="2019" name="Int. J. Syst. Evol. Microbiol.">
        <title>The Global Catalogue of Microorganisms (GCM) 10K type strain sequencing project: providing services to taxonomists for standard genome sequencing and annotation.</title>
        <authorList>
            <consortium name="The Broad Institute Genomics Platform"/>
            <consortium name="The Broad Institute Genome Sequencing Center for Infectious Disease"/>
            <person name="Wu L."/>
            <person name="Ma J."/>
        </authorList>
    </citation>
    <scope>NUCLEOTIDE SEQUENCE [LARGE SCALE GENOMIC DNA]</scope>
    <source>
        <strain evidence="3">JCM 17983</strain>
    </source>
</reference>